<evidence type="ECO:0000256" key="1">
    <source>
        <dbReference type="ARBA" id="ARBA00004651"/>
    </source>
</evidence>
<dbReference type="PANTHER" id="PTHR42718">
    <property type="entry name" value="MAJOR FACILITATOR SUPERFAMILY MULTIDRUG TRANSPORTER MFSC"/>
    <property type="match status" value="1"/>
</dbReference>
<keyword evidence="6 8" id="KW-0472">Membrane</keyword>
<feature type="transmembrane region" description="Helical" evidence="8">
    <location>
        <begin position="399"/>
        <end position="418"/>
    </location>
</feature>
<reference evidence="10 11" key="1">
    <citation type="submission" date="2016-10" db="EMBL/GenBank/DDBJ databases">
        <authorList>
            <person name="de Groot N.N."/>
        </authorList>
    </citation>
    <scope>NUCLEOTIDE SEQUENCE [LARGE SCALE GENOMIC DNA]</scope>
    <source>
        <strain evidence="10 11">CGMCC 4.7037</strain>
    </source>
</reference>
<dbReference type="PANTHER" id="PTHR42718:SF46">
    <property type="entry name" value="BLR6921 PROTEIN"/>
    <property type="match status" value="1"/>
</dbReference>
<sequence length="422" mass="44071">MTLTLPITEAPPRWAPFARTLTAFTLTAVLASGQLYVVIPLLHAMAAGWSAPPGGLTWLVTAFGIGYGVGFLVFGPLSDRYGRRRLLMFGLPLAAATTALVALSPSPEVAFGLRAAQGVAVAMFPPAGMAYLAERIEPRRRVVAISAITGAFLASAVLLQVAAQLLVDVIGWRGLFLLSATGFLGATFAVRAVMQPDHLPEPPRGHLPEPPRDRRPGRSDDQRSDLGRDRRRESAGSLLSAYRPVPRLLFNRVLSLRYLATTVLLAGFVAVYTGLQIYGVASPAELLTLRAAGLPSIVLVPLLMPWLARIPTTTRAVAFLTVGAIALATIGLTGTVALVLLLALYVAAITGGLPSMNESISAGAGQARGTALALFSFTLAVGGSAGPQVAAAFGGFTPLMYGLAIAMSVAALAVLVSTRERT</sequence>
<dbReference type="GO" id="GO:0022857">
    <property type="term" value="F:transmembrane transporter activity"/>
    <property type="evidence" value="ECO:0007669"/>
    <property type="project" value="InterPro"/>
</dbReference>
<protein>
    <submittedName>
        <fullName evidence="10">Predicted arabinose efflux permease, MFS family</fullName>
    </submittedName>
</protein>
<organism evidence="10 11">
    <name type="scientific">Nonomuraea solani</name>
    <dbReference type="NCBI Taxonomy" id="1144553"/>
    <lineage>
        <taxon>Bacteria</taxon>
        <taxon>Bacillati</taxon>
        <taxon>Actinomycetota</taxon>
        <taxon>Actinomycetes</taxon>
        <taxon>Streptosporangiales</taxon>
        <taxon>Streptosporangiaceae</taxon>
        <taxon>Nonomuraea</taxon>
    </lineage>
</organism>
<dbReference type="GO" id="GO:0005886">
    <property type="term" value="C:plasma membrane"/>
    <property type="evidence" value="ECO:0007669"/>
    <property type="project" value="UniProtKB-SubCell"/>
</dbReference>
<dbReference type="PROSITE" id="PS50850">
    <property type="entry name" value="MFS"/>
    <property type="match status" value="1"/>
</dbReference>
<gene>
    <name evidence="10" type="ORF">SAMN05444920_13465</name>
</gene>
<evidence type="ECO:0000256" key="4">
    <source>
        <dbReference type="ARBA" id="ARBA00022692"/>
    </source>
</evidence>
<dbReference type="Proteomes" id="UP000236732">
    <property type="component" value="Unassembled WGS sequence"/>
</dbReference>
<evidence type="ECO:0000256" key="7">
    <source>
        <dbReference type="SAM" id="MobiDB-lite"/>
    </source>
</evidence>
<keyword evidence="5 8" id="KW-1133">Transmembrane helix</keyword>
<dbReference type="AlphaFoldDB" id="A0A1H6F1N2"/>
<feature type="transmembrane region" description="Helical" evidence="8">
    <location>
        <begin position="319"/>
        <end position="348"/>
    </location>
</feature>
<keyword evidence="11" id="KW-1185">Reference proteome</keyword>
<accession>A0A1H6F1N2</accession>
<evidence type="ECO:0000313" key="11">
    <source>
        <dbReference type="Proteomes" id="UP000236732"/>
    </source>
</evidence>
<dbReference type="InterPro" id="IPR036259">
    <property type="entry name" value="MFS_trans_sf"/>
</dbReference>
<keyword evidence="4 8" id="KW-0812">Transmembrane</keyword>
<dbReference type="Gene3D" id="1.20.1250.20">
    <property type="entry name" value="MFS general substrate transporter like domains"/>
    <property type="match status" value="1"/>
</dbReference>
<feature type="transmembrane region" description="Helical" evidence="8">
    <location>
        <begin position="86"/>
        <end position="103"/>
    </location>
</feature>
<feature type="transmembrane region" description="Helical" evidence="8">
    <location>
        <begin position="175"/>
        <end position="194"/>
    </location>
</feature>
<evidence type="ECO:0000256" key="5">
    <source>
        <dbReference type="ARBA" id="ARBA00022989"/>
    </source>
</evidence>
<feature type="transmembrane region" description="Helical" evidence="8">
    <location>
        <begin position="55"/>
        <end position="74"/>
    </location>
</feature>
<dbReference type="InterPro" id="IPR011701">
    <property type="entry name" value="MFS"/>
</dbReference>
<feature type="transmembrane region" description="Helical" evidence="8">
    <location>
        <begin position="115"/>
        <end position="133"/>
    </location>
</feature>
<feature type="domain" description="Major facilitator superfamily (MFS) profile" evidence="9">
    <location>
        <begin position="20"/>
        <end position="422"/>
    </location>
</feature>
<dbReference type="OrthoDB" id="63984at2"/>
<evidence type="ECO:0000256" key="3">
    <source>
        <dbReference type="ARBA" id="ARBA00022475"/>
    </source>
</evidence>
<evidence type="ECO:0000256" key="2">
    <source>
        <dbReference type="ARBA" id="ARBA00022448"/>
    </source>
</evidence>
<feature type="transmembrane region" description="Helical" evidence="8">
    <location>
        <begin position="21"/>
        <end position="43"/>
    </location>
</feature>
<evidence type="ECO:0000313" key="10">
    <source>
        <dbReference type="EMBL" id="SEH03261.1"/>
    </source>
</evidence>
<evidence type="ECO:0000259" key="9">
    <source>
        <dbReference type="PROSITE" id="PS50850"/>
    </source>
</evidence>
<keyword evidence="3" id="KW-1003">Cell membrane</keyword>
<dbReference type="EMBL" id="FNVT01000034">
    <property type="protein sequence ID" value="SEH03261.1"/>
    <property type="molecule type" value="Genomic_DNA"/>
</dbReference>
<comment type="subcellular location">
    <subcellularLocation>
        <location evidence="1">Cell membrane</location>
        <topology evidence="1">Multi-pass membrane protein</topology>
    </subcellularLocation>
</comment>
<dbReference type="SUPFAM" id="SSF103473">
    <property type="entry name" value="MFS general substrate transporter"/>
    <property type="match status" value="1"/>
</dbReference>
<keyword evidence="2" id="KW-0813">Transport</keyword>
<feature type="transmembrane region" description="Helical" evidence="8">
    <location>
        <begin position="142"/>
        <end position="163"/>
    </location>
</feature>
<name>A0A1H6F1N2_9ACTN</name>
<dbReference type="RefSeq" id="WP_103964250.1">
    <property type="nucleotide sequence ID" value="NZ_FNVT01000034.1"/>
</dbReference>
<dbReference type="InterPro" id="IPR020846">
    <property type="entry name" value="MFS_dom"/>
</dbReference>
<feature type="region of interest" description="Disordered" evidence="7">
    <location>
        <begin position="199"/>
        <end position="232"/>
    </location>
</feature>
<evidence type="ECO:0000256" key="8">
    <source>
        <dbReference type="SAM" id="Phobius"/>
    </source>
</evidence>
<proteinExistence type="predicted"/>
<feature type="transmembrane region" description="Helical" evidence="8">
    <location>
        <begin position="287"/>
        <end position="307"/>
    </location>
</feature>
<feature type="transmembrane region" description="Helical" evidence="8">
    <location>
        <begin position="256"/>
        <end position="275"/>
    </location>
</feature>
<dbReference type="Pfam" id="PF07690">
    <property type="entry name" value="MFS_1"/>
    <property type="match status" value="1"/>
</dbReference>
<evidence type="ECO:0000256" key="6">
    <source>
        <dbReference type="ARBA" id="ARBA00023136"/>
    </source>
</evidence>